<gene>
    <name evidence="7 10" type="primary">trmH</name>
    <name evidence="10" type="ORF">ENL01_00915</name>
</gene>
<dbReference type="HAMAP" id="MF_02060">
    <property type="entry name" value="tRNA_methyltr_TrmH"/>
    <property type="match status" value="1"/>
</dbReference>
<proteinExistence type="inferred from homology"/>
<keyword evidence="3 7" id="KW-0808">Transferase</keyword>
<protein>
    <recommendedName>
        <fullName evidence="7">tRNA (guanosine(18)-2'-O)-methyltransferase</fullName>
        <ecNumber evidence="7">2.1.1.34</ecNumber>
    </recommendedName>
    <alternativeName>
        <fullName evidence="7">tRNA [Gm18] methyltransferase</fullName>
    </alternativeName>
</protein>
<comment type="caution">
    <text evidence="10">The sequence shown here is derived from an EMBL/GenBank/DDBJ whole genome shotgun (WGS) entry which is preliminary data.</text>
</comment>
<evidence type="ECO:0000256" key="4">
    <source>
        <dbReference type="ARBA" id="ARBA00022691"/>
    </source>
</evidence>
<dbReference type="CDD" id="cd18092">
    <property type="entry name" value="SpoU-like_TrmH"/>
    <property type="match status" value="1"/>
</dbReference>
<feature type="domain" description="tRNA/rRNA methyltransferase SpoU type" evidence="8">
    <location>
        <begin position="21"/>
        <end position="160"/>
    </location>
</feature>
<evidence type="ECO:0000256" key="1">
    <source>
        <dbReference type="ARBA" id="ARBA00022555"/>
    </source>
</evidence>
<dbReference type="SUPFAM" id="SSF75217">
    <property type="entry name" value="alpha/beta knot"/>
    <property type="match status" value="1"/>
</dbReference>
<evidence type="ECO:0000256" key="3">
    <source>
        <dbReference type="ARBA" id="ARBA00022679"/>
    </source>
</evidence>
<evidence type="ECO:0000313" key="10">
    <source>
        <dbReference type="EMBL" id="HHE07481.1"/>
    </source>
</evidence>
<dbReference type="InterPro" id="IPR022724">
    <property type="entry name" value="rRNA_MeTrfase_SpoU_C"/>
</dbReference>
<dbReference type="Pfam" id="PF00588">
    <property type="entry name" value="SpoU_methylase"/>
    <property type="match status" value="1"/>
</dbReference>
<dbReference type="EC" id="2.1.1.34" evidence="7"/>
<evidence type="ECO:0000256" key="5">
    <source>
        <dbReference type="ARBA" id="ARBA00022694"/>
    </source>
</evidence>
<evidence type="ECO:0000256" key="2">
    <source>
        <dbReference type="ARBA" id="ARBA00022603"/>
    </source>
</evidence>
<keyword evidence="5 7" id="KW-0819">tRNA processing</keyword>
<comment type="catalytic activity">
    <reaction evidence="7">
        <text>guanosine(18) in tRNA + S-adenosyl-L-methionine = 2'-O-methylguanosine(18) in tRNA + S-adenosyl-L-homocysteine + H(+)</text>
        <dbReference type="Rhea" id="RHEA:20077"/>
        <dbReference type="Rhea" id="RHEA-COMP:10190"/>
        <dbReference type="Rhea" id="RHEA-COMP:10192"/>
        <dbReference type="ChEBI" id="CHEBI:15378"/>
        <dbReference type="ChEBI" id="CHEBI:57856"/>
        <dbReference type="ChEBI" id="CHEBI:59789"/>
        <dbReference type="ChEBI" id="CHEBI:74269"/>
        <dbReference type="ChEBI" id="CHEBI:74445"/>
        <dbReference type="EC" id="2.1.1.34"/>
    </reaction>
</comment>
<name>A0A7C5DCP1_9CHLB</name>
<comment type="function">
    <text evidence="7">Catalyzes the 2'-O methylation of guanosine at position 18 in tRNA.</text>
</comment>
<dbReference type="GO" id="GO:0000049">
    <property type="term" value="F:tRNA binding"/>
    <property type="evidence" value="ECO:0007669"/>
    <property type="project" value="UniProtKB-UniRule"/>
</dbReference>
<dbReference type="PANTHER" id="PTHR43453">
    <property type="entry name" value="RRNA METHYLASE-LIKE"/>
    <property type="match status" value="1"/>
</dbReference>
<keyword evidence="6 7" id="KW-0694">RNA-binding</keyword>
<evidence type="ECO:0000256" key="7">
    <source>
        <dbReference type="HAMAP-Rule" id="MF_02060"/>
    </source>
</evidence>
<sequence>MIAPERFQKICRLLEKRQTDLTLVMDNVNKPHNLAAIIRSCDAVGIHRVHAISRRSSIRTKQHTAAGASRWVKVGLSDSIVPIGKKLREASMQILVATYRADAVDFRSIDYTRPTAIVMGEELTGPSEDAINLADHFVHIPMFGMVESLNVSVAAALILFEAQRQRKAAGLYDSRHFSDAEFERLLFEYAYPRLSAVLREQGKPYPKLDEHGAFHPSDVTE</sequence>
<dbReference type="GO" id="GO:0141100">
    <property type="term" value="F:tRNA (guanine(18)-2'-O)-methyltransferase activity"/>
    <property type="evidence" value="ECO:0007669"/>
    <property type="project" value="UniProtKB-UniRule"/>
</dbReference>
<reference evidence="10" key="1">
    <citation type="journal article" date="2020" name="mSystems">
        <title>Genome- and Community-Level Interaction Insights into Carbon Utilization and Element Cycling Functions of Hydrothermarchaeota in Hydrothermal Sediment.</title>
        <authorList>
            <person name="Zhou Z."/>
            <person name="Liu Y."/>
            <person name="Xu W."/>
            <person name="Pan J."/>
            <person name="Luo Z.H."/>
            <person name="Li M."/>
        </authorList>
    </citation>
    <scope>NUCLEOTIDE SEQUENCE [LARGE SCALE GENOMIC DNA]</scope>
    <source>
        <strain evidence="10">HyVt-628</strain>
    </source>
</reference>
<dbReference type="EMBL" id="DRSK01000055">
    <property type="protein sequence ID" value="HHE07481.1"/>
    <property type="molecule type" value="Genomic_DNA"/>
</dbReference>
<dbReference type="InterPro" id="IPR033671">
    <property type="entry name" value="TrmH"/>
</dbReference>
<keyword evidence="1 7" id="KW-0820">tRNA-binding</keyword>
<dbReference type="AlphaFoldDB" id="A0A7C5DCP1"/>
<dbReference type="InterPro" id="IPR029026">
    <property type="entry name" value="tRNA_m1G_MTases_N"/>
</dbReference>
<comment type="similarity">
    <text evidence="7">Belongs to the class IV-like SAM-binding methyltransferase superfamily. RNA methyltransferase TrmH family.</text>
</comment>
<dbReference type="Pfam" id="PF12105">
    <property type="entry name" value="SpoU_methylas_C"/>
    <property type="match status" value="1"/>
</dbReference>
<dbReference type="InterPro" id="IPR029028">
    <property type="entry name" value="Alpha/beta_knot_MTases"/>
</dbReference>
<dbReference type="PANTHER" id="PTHR43453:SF1">
    <property type="entry name" value="TRNA_RRNA METHYLTRANSFERASE SPOU TYPE DOMAIN-CONTAINING PROTEIN"/>
    <property type="match status" value="1"/>
</dbReference>
<feature type="domain" description="RNA methyltransferase SpoU/TrmH type C-terminal" evidence="9">
    <location>
        <begin position="164"/>
        <end position="213"/>
    </location>
</feature>
<evidence type="ECO:0000256" key="6">
    <source>
        <dbReference type="ARBA" id="ARBA00022884"/>
    </source>
</evidence>
<comment type="caution">
    <text evidence="7">Lacks conserved residue(s) required for the propagation of feature annotation.</text>
</comment>
<accession>A0A7C5DCP1</accession>
<evidence type="ECO:0000259" key="9">
    <source>
        <dbReference type="Pfam" id="PF12105"/>
    </source>
</evidence>
<dbReference type="Gene3D" id="3.40.1280.10">
    <property type="match status" value="1"/>
</dbReference>
<keyword evidence="4 7" id="KW-0949">S-adenosyl-L-methionine</keyword>
<dbReference type="NCBIfam" id="NF008295">
    <property type="entry name" value="PRK11081.1"/>
    <property type="match status" value="1"/>
</dbReference>
<feature type="binding site" evidence="7">
    <location>
        <position position="140"/>
    </location>
    <ligand>
        <name>S-adenosyl-L-methionine</name>
        <dbReference type="ChEBI" id="CHEBI:59789"/>
    </ligand>
</feature>
<keyword evidence="2 7" id="KW-0489">Methyltransferase</keyword>
<evidence type="ECO:0000259" key="8">
    <source>
        <dbReference type="Pfam" id="PF00588"/>
    </source>
</evidence>
<organism evidence="10">
    <name type="scientific">Chlorobaculum parvum</name>
    <dbReference type="NCBI Taxonomy" id="274539"/>
    <lineage>
        <taxon>Bacteria</taxon>
        <taxon>Pseudomonadati</taxon>
        <taxon>Chlorobiota</taxon>
        <taxon>Chlorobiia</taxon>
        <taxon>Chlorobiales</taxon>
        <taxon>Chlorobiaceae</taxon>
        <taxon>Chlorobaculum</taxon>
    </lineage>
</organism>
<dbReference type="Proteomes" id="UP000886059">
    <property type="component" value="Unassembled WGS sequence"/>
</dbReference>
<dbReference type="GO" id="GO:0002938">
    <property type="term" value="P:tRNA guanine ribose methylation"/>
    <property type="evidence" value="ECO:0007669"/>
    <property type="project" value="UniProtKB-UniRule"/>
</dbReference>
<feature type="binding site" evidence="7">
    <location>
        <position position="149"/>
    </location>
    <ligand>
        <name>S-adenosyl-L-methionine</name>
        <dbReference type="ChEBI" id="CHEBI:59789"/>
    </ligand>
</feature>
<dbReference type="InterPro" id="IPR001537">
    <property type="entry name" value="SpoU_MeTrfase"/>
</dbReference>